<evidence type="ECO:0000313" key="2">
    <source>
        <dbReference type="EMBL" id="TWI19153.1"/>
    </source>
</evidence>
<name>A0A562MGV5_9SPHI</name>
<organism evidence="2 3">
    <name type="scientific">Sphingobacterium siyangense</name>
    <dbReference type="NCBI Taxonomy" id="459529"/>
    <lineage>
        <taxon>Bacteria</taxon>
        <taxon>Pseudomonadati</taxon>
        <taxon>Bacteroidota</taxon>
        <taxon>Sphingobacteriia</taxon>
        <taxon>Sphingobacteriales</taxon>
        <taxon>Sphingobacteriaceae</taxon>
        <taxon>Sphingobacterium</taxon>
    </lineage>
</organism>
<protein>
    <recommendedName>
        <fullName evidence="4">Lipoprotein</fullName>
    </recommendedName>
</protein>
<evidence type="ECO:0000256" key="1">
    <source>
        <dbReference type="SAM" id="SignalP"/>
    </source>
</evidence>
<accession>A0A562MGV5</accession>
<feature type="chain" id="PRO_5021716613" description="Lipoprotein" evidence="1">
    <location>
        <begin position="29"/>
        <end position="242"/>
    </location>
</feature>
<evidence type="ECO:0000313" key="3">
    <source>
        <dbReference type="Proteomes" id="UP000315908"/>
    </source>
</evidence>
<evidence type="ECO:0008006" key="4">
    <source>
        <dbReference type="Google" id="ProtNLM"/>
    </source>
</evidence>
<reference evidence="2 3" key="1">
    <citation type="journal article" date="2015" name="Stand. Genomic Sci.">
        <title>Genomic Encyclopedia of Bacterial and Archaeal Type Strains, Phase III: the genomes of soil and plant-associated and newly described type strains.</title>
        <authorList>
            <person name="Whitman W.B."/>
            <person name="Woyke T."/>
            <person name="Klenk H.P."/>
            <person name="Zhou Y."/>
            <person name="Lilburn T.G."/>
            <person name="Beck B.J."/>
            <person name="De Vos P."/>
            <person name="Vandamme P."/>
            <person name="Eisen J.A."/>
            <person name="Garrity G."/>
            <person name="Hugenholtz P."/>
            <person name="Kyrpides N.C."/>
        </authorList>
    </citation>
    <scope>NUCLEOTIDE SEQUENCE [LARGE SCALE GENOMIC DNA]</scope>
    <source>
        <strain evidence="2 3">CGMCC 1.6855</strain>
    </source>
</reference>
<sequence length="242" mass="26407">MKKTIKKIKKVGGILVALMLSVFISSCSKDQLTYNVIVTEPDAINAIRNDLLPSFGGYILQVNNALVIVNGQVLKCGDKKSLSTSNSKLNGTDIVYSYALDWTYELNCLGTIPSLLIYDFKGSNEYDAPNMKSKDGTQGHYELNGLENSKNVFTLNTDYTRTGTQTSKIGDKNSFTSKLIIHSSNIVADKNSLQIKSGNASVKIDGTSVSGDNFSYEGTIEFLGNNKAKIILNSGQAYIITW</sequence>
<comment type="caution">
    <text evidence="2">The sequence shown here is derived from an EMBL/GenBank/DDBJ whole genome shotgun (WGS) entry which is preliminary data.</text>
</comment>
<keyword evidence="1" id="KW-0732">Signal</keyword>
<dbReference type="RefSeq" id="WP_145328350.1">
    <property type="nucleotide sequence ID" value="NZ_VLKR01000014.1"/>
</dbReference>
<proteinExistence type="predicted"/>
<feature type="signal peptide" evidence="1">
    <location>
        <begin position="1"/>
        <end position="28"/>
    </location>
</feature>
<dbReference type="EMBL" id="VLKR01000014">
    <property type="protein sequence ID" value="TWI19153.1"/>
    <property type="molecule type" value="Genomic_DNA"/>
</dbReference>
<dbReference type="OrthoDB" id="645487at2"/>
<gene>
    <name evidence="2" type="ORF">IQ31_02899</name>
</gene>
<dbReference type="PROSITE" id="PS51257">
    <property type="entry name" value="PROKAR_LIPOPROTEIN"/>
    <property type="match status" value="1"/>
</dbReference>
<dbReference type="AlphaFoldDB" id="A0A562MGV5"/>
<dbReference type="Proteomes" id="UP000315908">
    <property type="component" value="Unassembled WGS sequence"/>
</dbReference>